<dbReference type="GO" id="GO:0016887">
    <property type="term" value="F:ATP hydrolysis activity"/>
    <property type="evidence" value="ECO:0007669"/>
    <property type="project" value="InterPro"/>
</dbReference>
<evidence type="ECO:0000256" key="5">
    <source>
        <dbReference type="ARBA" id="ARBA00022967"/>
    </source>
</evidence>
<dbReference type="Gene3D" id="2.40.50.140">
    <property type="entry name" value="Nucleic acid-binding proteins"/>
    <property type="match status" value="1"/>
</dbReference>
<dbReference type="PANTHER" id="PTHR43875:SF15">
    <property type="entry name" value="TREHALOSE IMPORT ATP-BINDING PROTEIN SUGC"/>
    <property type="match status" value="1"/>
</dbReference>
<reference evidence="8 10" key="2">
    <citation type="journal article" date="2011" name="Nucleic Acids Res.">
        <title>Insights into the evolution of Archaea and eukaryotic protein modifier systems revealed by the genome of a novel archaeal group.</title>
        <authorList>
            <person name="Nunoura T."/>
            <person name="Takaki Y."/>
            <person name="Kakuta J."/>
            <person name="Nishi S."/>
            <person name="Sugahara J."/>
            <person name="Kazama H."/>
            <person name="Chee G."/>
            <person name="Hattori M."/>
            <person name="Kanai A."/>
            <person name="Atomi H."/>
            <person name="Takai K."/>
            <person name="Takami H."/>
        </authorList>
    </citation>
    <scope>NUCLEOTIDE SEQUENCE [LARGE SCALE GENOMIC DNA]</scope>
</reference>
<dbReference type="FunFam" id="3.40.50.300:FF:000042">
    <property type="entry name" value="Maltose/maltodextrin ABC transporter, ATP-binding protein"/>
    <property type="match status" value="1"/>
</dbReference>
<evidence type="ECO:0000256" key="2">
    <source>
        <dbReference type="ARBA" id="ARBA00022475"/>
    </source>
</evidence>
<dbReference type="KEGG" id="csu:CSUB_C0664"/>
<dbReference type="Gene3D" id="3.40.50.300">
    <property type="entry name" value="P-loop containing nucleotide triphosphate hydrolases"/>
    <property type="match status" value="1"/>
</dbReference>
<dbReference type="InterPro" id="IPR012340">
    <property type="entry name" value="NA-bd_OB-fold"/>
</dbReference>
<dbReference type="SUPFAM" id="SSF50331">
    <property type="entry name" value="MOP-like"/>
    <property type="match status" value="1"/>
</dbReference>
<dbReference type="InterPro" id="IPR003439">
    <property type="entry name" value="ABC_transporter-like_ATP-bd"/>
</dbReference>
<dbReference type="Gene3D" id="2.40.50.100">
    <property type="match status" value="1"/>
</dbReference>
<evidence type="ECO:0000259" key="7">
    <source>
        <dbReference type="PROSITE" id="PS50893"/>
    </source>
</evidence>
<dbReference type="Proteomes" id="UP000008120">
    <property type="component" value="Chromosome"/>
</dbReference>
<dbReference type="EMBL" id="BA000048">
    <property type="protein sequence ID" value="BAJ50523.1"/>
    <property type="molecule type" value="Genomic_DNA"/>
</dbReference>
<accession>E6N5Y8</accession>
<keyword evidence="2" id="KW-1003">Cell membrane</keyword>
<evidence type="ECO:0000256" key="6">
    <source>
        <dbReference type="ARBA" id="ARBA00023136"/>
    </source>
</evidence>
<dbReference type="EMBL" id="AP011844">
    <property type="protein sequence ID" value="BAJ47707.1"/>
    <property type="molecule type" value="Genomic_DNA"/>
</dbReference>
<dbReference type="Pfam" id="PF17912">
    <property type="entry name" value="OB_MalK"/>
    <property type="match status" value="1"/>
</dbReference>
<dbReference type="GO" id="GO:0005524">
    <property type="term" value="F:ATP binding"/>
    <property type="evidence" value="ECO:0007669"/>
    <property type="project" value="UniProtKB-KW"/>
</dbReference>
<dbReference type="InterPro" id="IPR047641">
    <property type="entry name" value="ABC_transpr_MalK/UgpC-like"/>
</dbReference>
<proteinExistence type="predicted"/>
<dbReference type="InterPro" id="IPR015855">
    <property type="entry name" value="ABC_transpr_MalK-like"/>
</dbReference>
<dbReference type="InterPro" id="IPR008995">
    <property type="entry name" value="Mo/tungstate-bd_C_term_dom"/>
</dbReference>
<evidence type="ECO:0000313" key="8">
    <source>
        <dbReference type="EMBL" id="BAJ47707.1"/>
    </source>
</evidence>
<evidence type="ECO:0000256" key="4">
    <source>
        <dbReference type="ARBA" id="ARBA00022840"/>
    </source>
</evidence>
<dbReference type="CDD" id="cd03301">
    <property type="entry name" value="ABC_MalK_N"/>
    <property type="match status" value="1"/>
</dbReference>
<dbReference type="BioCyc" id="CCAL311458:G131R-676-MONOMER"/>
<sequence>MVTVKLDNVTKRYGNTLAVDGVDLEIKDKEFFVLLGPSGCGKSTTLNMIAGLETVSSGNIYFDDQLVNDVPPEKRDVAMVFQSFALYPTMTVFQNIAFPLRIRGYDKVEIMRRVRETAEMLRIVHLLEKKPHELSGGEKQRVALARAVVRSPKLFLLDEPLSNIDAKLRVYMRAELIRLQKDLKTTTIYVTHDQVEAMTMGDRIAVMNAGKIMQVGEPMEVFKKPANLFVAGFVGSPPMNFFECSARIEGTNAVLDCGFFEVRLDSQYAEALSRLSGSELVLGIRPHHIKIFKNKEPNTTFDGEVFAVEPLGTETVVDIRVGDNIYKAVTDPYFSARIGDRIYVWLDINQIHVFDKESGIAVI</sequence>
<protein>
    <submittedName>
        <fullName evidence="8">Maltooligosaccharide ABC transporter ATP-binding protein</fullName>
    </submittedName>
</protein>
<evidence type="ECO:0000313" key="10">
    <source>
        <dbReference type="Proteomes" id="UP000008120"/>
    </source>
</evidence>
<dbReference type="SUPFAM" id="SSF52540">
    <property type="entry name" value="P-loop containing nucleoside triphosphate hydrolases"/>
    <property type="match status" value="1"/>
</dbReference>
<evidence type="ECO:0000256" key="3">
    <source>
        <dbReference type="ARBA" id="ARBA00022741"/>
    </source>
</evidence>
<dbReference type="InterPro" id="IPR017871">
    <property type="entry name" value="ABC_transporter-like_CS"/>
</dbReference>
<dbReference type="GO" id="GO:0140359">
    <property type="term" value="F:ABC-type transporter activity"/>
    <property type="evidence" value="ECO:0007669"/>
    <property type="project" value="InterPro"/>
</dbReference>
<dbReference type="AlphaFoldDB" id="E6N5Y8"/>
<feature type="domain" description="ABC transporter" evidence="7">
    <location>
        <begin position="4"/>
        <end position="234"/>
    </location>
</feature>
<evidence type="ECO:0000256" key="1">
    <source>
        <dbReference type="ARBA" id="ARBA00022448"/>
    </source>
</evidence>
<dbReference type="Pfam" id="PF00005">
    <property type="entry name" value="ABC_tran"/>
    <property type="match status" value="1"/>
</dbReference>
<dbReference type="InterPro" id="IPR027417">
    <property type="entry name" value="P-loop_NTPase"/>
</dbReference>
<dbReference type="PROSITE" id="PS50893">
    <property type="entry name" value="ABC_TRANSPORTER_2"/>
    <property type="match status" value="1"/>
</dbReference>
<reference evidence="8 10" key="1">
    <citation type="journal article" date="2005" name="Environ. Microbiol.">
        <title>Genetic and functional properties of uncultivated thermophilic crenarchaeotes from a subsurface gold mine as revealed by analysis of genome fragments.</title>
        <authorList>
            <person name="Nunoura T."/>
            <person name="Hirayama H."/>
            <person name="Takami H."/>
            <person name="Oida H."/>
            <person name="Nishi S."/>
            <person name="Shimamura S."/>
            <person name="Suzuki Y."/>
            <person name="Inagaki F."/>
            <person name="Takai K."/>
            <person name="Nealson K.H."/>
            <person name="Horikoshi K."/>
        </authorList>
    </citation>
    <scope>NUCLEOTIDE SEQUENCE [LARGE SCALE GENOMIC DNA]</scope>
</reference>
<name>E6N5Y8_CALS0</name>
<dbReference type="NCBIfam" id="NF008653">
    <property type="entry name" value="PRK11650.1"/>
    <property type="match status" value="1"/>
</dbReference>
<dbReference type="SMART" id="SM00382">
    <property type="entry name" value="AAA"/>
    <property type="match status" value="1"/>
</dbReference>
<keyword evidence="3" id="KW-0547">Nucleotide-binding</keyword>
<dbReference type="STRING" id="311458.CSUB_C0664"/>
<dbReference type="InterPro" id="IPR003593">
    <property type="entry name" value="AAA+_ATPase"/>
</dbReference>
<keyword evidence="4 8" id="KW-0067">ATP-binding</keyword>
<dbReference type="GO" id="GO:0008643">
    <property type="term" value="P:carbohydrate transport"/>
    <property type="evidence" value="ECO:0007669"/>
    <property type="project" value="InterPro"/>
</dbReference>
<evidence type="ECO:0000313" key="9">
    <source>
        <dbReference type="EMBL" id="BAJ50523.1"/>
    </source>
</evidence>
<dbReference type="InterPro" id="IPR040582">
    <property type="entry name" value="OB_MalK-like"/>
</dbReference>
<gene>
    <name evidence="9" type="ORF">CSUB_C0664</name>
    <name evidence="8" type="ORF">HGMM_F09F10C29</name>
</gene>
<dbReference type="GO" id="GO:0055052">
    <property type="term" value="C:ATP-binding cassette (ABC) transporter complex, substrate-binding subunit-containing"/>
    <property type="evidence" value="ECO:0007669"/>
    <property type="project" value="TreeGrafter"/>
</dbReference>
<keyword evidence="6" id="KW-0472">Membrane</keyword>
<organism evidence="8 10">
    <name type="scientific">Caldiarchaeum subterraneum</name>
    <dbReference type="NCBI Taxonomy" id="311458"/>
    <lineage>
        <taxon>Archaea</taxon>
        <taxon>Nitrososphaerota</taxon>
        <taxon>Candidatus Caldarchaeales</taxon>
        <taxon>Candidatus Caldarchaeaceae</taxon>
        <taxon>Candidatus Caldarchaeum</taxon>
    </lineage>
</organism>
<dbReference type="PANTHER" id="PTHR43875">
    <property type="entry name" value="MALTODEXTRIN IMPORT ATP-BINDING PROTEIN MSMX"/>
    <property type="match status" value="1"/>
</dbReference>
<dbReference type="PROSITE" id="PS00211">
    <property type="entry name" value="ABC_TRANSPORTER_1"/>
    <property type="match status" value="1"/>
</dbReference>
<keyword evidence="1" id="KW-0813">Transport</keyword>
<keyword evidence="5" id="KW-1278">Translocase</keyword>